<keyword evidence="2 4" id="KW-0378">Hydrolase</keyword>
<dbReference type="AlphaFoldDB" id="B8M6F4"/>
<dbReference type="GeneID" id="8098921"/>
<dbReference type="PANTHER" id="PTHR43540">
    <property type="entry name" value="PEROXYUREIDOACRYLATE/UREIDOACRYLATE AMIDOHYDROLASE-RELATED"/>
    <property type="match status" value="1"/>
</dbReference>
<dbReference type="InterPro" id="IPR000868">
    <property type="entry name" value="Isochorismatase-like_dom"/>
</dbReference>
<dbReference type="OrthoDB" id="1739143at2759"/>
<dbReference type="PhylomeDB" id="B8M6F4"/>
<dbReference type="EMBL" id="EQ962654">
    <property type="protein sequence ID" value="EED19329.1"/>
    <property type="molecule type" value="Genomic_DNA"/>
</dbReference>
<dbReference type="Proteomes" id="UP000001745">
    <property type="component" value="Unassembled WGS sequence"/>
</dbReference>
<reference evidence="5" key="1">
    <citation type="journal article" date="2015" name="Genome Announc.">
        <title>Genome sequence of the AIDS-associated pathogen Penicillium marneffei (ATCC18224) and its near taxonomic relative Talaromyces stipitatus (ATCC10500).</title>
        <authorList>
            <person name="Nierman W.C."/>
            <person name="Fedorova-Abrams N.D."/>
            <person name="Andrianopoulos A."/>
        </authorList>
    </citation>
    <scope>NUCLEOTIDE SEQUENCE [LARGE SCALE GENOMIC DNA]</scope>
    <source>
        <strain evidence="5">ATCC 10500 / CBS 375.48 / QM 6759 / NRRL 1006</strain>
    </source>
</reference>
<dbReference type="Gene3D" id="3.40.50.850">
    <property type="entry name" value="Isochorismatase-like"/>
    <property type="match status" value="1"/>
</dbReference>
<dbReference type="eggNOG" id="ENOG502SHN9">
    <property type="taxonomic scope" value="Eukaryota"/>
</dbReference>
<organism evidence="4 5">
    <name type="scientific">Talaromyces stipitatus (strain ATCC 10500 / CBS 375.48 / QM 6759 / NRRL 1006)</name>
    <name type="common">Penicillium stipitatum</name>
    <dbReference type="NCBI Taxonomy" id="441959"/>
    <lineage>
        <taxon>Eukaryota</taxon>
        <taxon>Fungi</taxon>
        <taxon>Dikarya</taxon>
        <taxon>Ascomycota</taxon>
        <taxon>Pezizomycotina</taxon>
        <taxon>Eurotiomycetes</taxon>
        <taxon>Eurotiomycetidae</taxon>
        <taxon>Eurotiales</taxon>
        <taxon>Trichocomaceae</taxon>
        <taxon>Talaromyces</taxon>
        <taxon>Talaromyces sect. Talaromyces</taxon>
    </lineage>
</organism>
<name>B8M6F4_TALSN</name>
<sequence length="207" mass="22858">MPTTSRSLNFGSNYAILNLDWMAMLINSIKDVPEGQAMIANCTKWNDAVHLKIPRPLTIFSTLSFSPNQAEAAPDSPFARLIAPFGDFTQGTSPVQIYDTFTVDEKDVVVQKTRWAATTGSALEQILKAQNIRAVVISGLSLSGVVMSTIYRLFDLDYEVYVIRDNVLELPVDQTESVAKVMLDILLPKMGFHVITLAEALHALDHS</sequence>
<dbReference type="HOGENOM" id="CLU_091061_0_0_1"/>
<dbReference type="InterPro" id="IPR050272">
    <property type="entry name" value="Isochorismatase-like_hydrls"/>
</dbReference>
<comment type="similarity">
    <text evidence="1">Belongs to the isochorismatase family.</text>
</comment>
<evidence type="ECO:0000256" key="1">
    <source>
        <dbReference type="ARBA" id="ARBA00006336"/>
    </source>
</evidence>
<dbReference type="InterPro" id="IPR036380">
    <property type="entry name" value="Isochorismatase-like_sf"/>
</dbReference>
<evidence type="ECO:0000259" key="3">
    <source>
        <dbReference type="Pfam" id="PF00857"/>
    </source>
</evidence>
<accession>B8M6F4</accession>
<dbReference type="Pfam" id="PF00857">
    <property type="entry name" value="Isochorismatase"/>
    <property type="match status" value="1"/>
</dbReference>
<dbReference type="PANTHER" id="PTHR43540:SF1">
    <property type="entry name" value="ISOCHORISMATASE HYDROLASE"/>
    <property type="match status" value="1"/>
</dbReference>
<dbReference type="GO" id="GO:0016787">
    <property type="term" value="F:hydrolase activity"/>
    <property type="evidence" value="ECO:0007669"/>
    <property type="project" value="UniProtKB-KW"/>
</dbReference>
<dbReference type="VEuPathDB" id="FungiDB:TSTA_026400"/>
<dbReference type="SUPFAM" id="SSF52499">
    <property type="entry name" value="Isochorismatase-like hydrolases"/>
    <property type="match status" value="1"/>
</dbReference>
<dbReference type="OMA" id="YVIRENV"/>
<evidence type="ECO:0000313" key="5">
    <source>
        <dbReference type="Proteomes" id="UP000001745"/>
    </source>
</evidence>
<dbReference type="RefSeq" id="XP_002479763.1">
    <property type="nucleotide sequence ID" value="XM_002479718.1"/>
</dbReference>
<evidence type="ECO:0000313" key="4">
    <source>
        <dbReference type="EMBL" id="EED19329.1"/>
    </source>
</evidence>
<proteinExistence type="inferred from homology"/>
<feature type="domain" description="Isochorismatase-like" evidence="3">
    <location>
        <begin position="15"/>
        <end position="197"/>
    </location>
</feature>
<gene>
    <name evidence="4" type="ORF">TSTA_026400</name>
</gene>
<evidence type="ECO:0000256" key="2">
    <source>
        <dbReference type="ARBA" id="ARBA00022801"/>
    </source>
</evidence>
<keyword evidence="5" id="KW-1185">Reference proteome</keyword>
<protein>
    <submittedName>
        <fullName evidence="4">Cysteine hydrolase family protein</fullName>
    </submittedName>
</protein>
<dbReference type="InParanoid" id="B8M6F4"/>